<keyword evidence="2" id="KW-0472">Membrane</keyword>
<keyword evidence="2" id="KW-1133">Transmembrane helix</keyword>
<dbReference type="Proteomes" id="UP001301769">
    <property type="component" value="Unassembled WGS sequence"/>
</dbReference>
<keyword evidence="2" id="KW-0812">Transmembrane</keyword>
<feature type="region of interest" description="Disordered" evidence="1">
    <location>
        <begin position="162"/>
        <end position="199"/>
    </location>
</feature>
<protein>
    <submittedName>
        <fullName evidence="3">Uncharacterized protein</fullName>
    </submittedName>
</protein>
<feature type="compositionally biased region" description="Gly residues" evidence="1">
    <location>
        <begin position="258"/>
        <end position="269"/>
    </location>
</feature>
<feature type="region of interest" description="Disordered" evidence="1">
    <location>
        <begin position="233"/>
        <end position="294"/>
    </location>
</feature>
<accession>A0AAN6YIY6</accession>
<organism evidence="3 4">
    <name type="scientific">Rhypophila decipiens</name>
    <dbReference type="NCBI Taxonomy" id="261697"/>
    <lineage>
        <taxon>Eukaryota</taxon>
        <taxon>Fungi</taxon>
        <taxon>Dikarya</taxon>
        <taxon>Ascomycota</taxon>
        <taxon>Pezizomycotina</taxon>
        <taxon>Sordariomycetes</taxon>
        <taxon>Sordariomycetidae</taxon>
        <taxon>Sordariales</taxon>
        <taxon>Naviculisporaceae</taxon>
        <taxon>Rhypophila</taxon>
    </lineage>
</organism>
<evidence type="ECO:0000256" key="2">
    <source>
        <dbReference type="SAM" id="Phobius"/>
    </source>
</evidence>
<evidence type="ECO:0000313" key="4">
    <source>
        <dbReference type="Proteomes" id="UP001301769"/>
    </source>
</evidence>
<feature type="transmembrane region" description="Helical" evidence="2">
    <location>
        <begin position="113"/>
        <end position="137"/>
    </location>
</feature>
<name>A0AAN6YIY6_9PEZI</name>
<evidence type="ECO:0000256" key="1">
    <source>
        <dbReference type="SAM" id="MobiDB-lite"/>
    </source>
</evidence>
<reference evidence="3" key="2">
    <citation type="submission" date="2023-05" db="EMBL/GenBank/DDBJ databases">
        <authorList>
            <consortium name="Lawrence Berkeley National Laboratory"/>
            <person name="Steindorff A."/>
            <person name="Hensen N."/>
            <person name="Bonometti L."/>
            <person name="Westerberg I."/>
            <person name="Brannstrom I.O."/>
            <person name="Guillou S."/>
            <person name="Cros-Aarteil S."/>
            <person name="Calhoun S."/>
            <person name="Haridas S."/>
            <person name="Kuo A."/>
            <person name="Mondo S."/>
            <person name="Pangilinan J."/>
            <person name="Riley R."/>
            <person name="Labutti K."/>
            <person name="Andreopoulos B."/>
            <person name="Lipzen A."/>
            <person name="Chen C."/>
            <person name="Yanf M."/>
            <person name="Daum C."/>
            <person name="Ng V."/>
            <person name="Clum A."/>
            <person name="Ohm R."/>
            <person name="Martin F."/>
            <person name="Silar P."/>
            <person name="Natvig D."/>
            <person name="Lalanne C."/>
            <person name="Gautier V."/>
            <person name="Ament-Velasquez S.L."/>
            <person name="Kruys A."/>
            <person name="Hutchinson M.I."/>
            <person name="Powell A.J."/>
            <person name="Barry K."/>
            <person name="Miller A.N."/>
            <person name="Grigoriev I.V."/>
            <person name="Debuchy R."/>
            <person name="Gladieux P."/>
            <person name="Thoren M.H."/>
            <person name="Johannesson H."/>
        </authorList>
    </citation>
    <scope>NUCLEOTIDE SEQUENCE</scope>
    <source>
        <strain evidence="3">PSN293</strain>
    </source>
</reference>
<gene>
    <name evidence="3" type="ORF">QBC37DRAFT_135338</name>
</gene>
<reference evidence="3" key="1">
    <citation type="journal article" date="2023" name="Mol. Phylogenet. Evol.">
        <title>Genome-scale phylogeny and comparative genomics of the fungal order Sordariales.</title>
        <authorList>
            <person name="Hensen N."/>
            <person name="Bonometti L."/>
            <person name="Westerberg I."/>
            <person name="Brannstrom I.O."/>
            <person name="Guillou S."/>
            <person name="Cros-Aarteil S."/>
            <person name="Calhoun S."/>
            <person name="Haridas S."/>
            <person name="Kuo A."/>
            <person name="Mondo S."/>
            <person name="Pangilinan J."/>
            <person name="Riley R."/>
            <person name="LaButti K."/>
            <person name="Andreopoulos B."/>
            <person name="Lipzen A."/>
            <person name="Chen C."/>
            <person name="Yan M."/>
            <person name="Daum C."/>
            <person name="Ng V."/>
            <person name="Clum A."/>
            <person name="Steindorff A."/>
            <person name="Ohm R.A."/>
            <person name="Martin F."/>
            <person name="Silar P."/>
            <person name="Natvig D.O."/>
            <person name="Lalanne C."/>
            <person name="Gautier V."/>
            <person name="Ament-Velasquez S.L."/>
            <person name="Kruys A."/>
            <person name="Hutchinson M.I."/>
            <person name="Powell A.J."/>
            <person name="Barry K."/>
            <person name="Miller A.N."/>
            <person name="Grigoriev I.V."/>
            <person name="Debuchy R."/>
            <person name="Gladieux P."/>
            <person name="Hiltunen Thoren M."/>
            <person name="Johannesson H."/>
        </authorList>
    </citation>
    <scope>NUCLEOTIDE SEQUENCE</scope>
    <source>
        <strain evidence="3">PSN293</strain>
    </source>
</reference>
<dbReference type="AlphaFoldDB" id="A0AAN6YIY6"/>
<keyword evidence="4" id="KW-1185">Reference proteome</keyword>
<proteinExistence type="predicted"/>
<feature type="transmembrane region" description="Helical" evidence="2">
    <location>
        <begin position="23"/>
        <end position="46"/>
    </location>
</feature>
<comment type="caution">
    <text evidence="3">The sequence shown here is derived from an EMBL/GenBank/DDBJ whole genome shotgun (WGS) entry which is preliminary data.</text>
</comment>
<evidence type="ECO:0000313" key="3">
    <source>
        <dbReference type="EMBL" id="KAK4219405.1"/>
    </source>
</evidence>
<sequence length="294" mass="31948">MEVLDQRALVNNMGDNLGNDKGILLSGLGIIGTMIWFPFTASWWIASTLIRLPGTLASWFASAISLAFMIISRLLQLVLLPFQYLWWLLLWPLPRSWTLDRVIDTIGPIPTCIFFAATVGIVAGLATYAIAFAISYVTTDVLTERPSSKLTAKNENFKKLKGTDTPLYDSDTPNGRDRETPFFDTPNSSSRRSSFLDFDTDDAMTLQHRTGTTAKQQQQRGPDLYDAWRERVEGGNRSSGGSGSDGLLRSPPVLLSPAGGGGGGAGSGPGSSSKRRLPGLLFGTTIHEEDDDSL</sequence>
<dbReference type="EMBL" id="MU858048">
    <property type="protein sequence ID" value="KAK4219405.1"/>
    <property type="molecule type" value="Genomic_DNA"/>
</dbReference>
<feature type="transmembrane region" description="Helical" evidence="2">
    <location>
        <begin position="52"/>
        <end position="70"/>
    </location>
</feature>